<protein>
    <submittedName>
        <fullName evidence="2">Antibiotic biosynthesis monooxygenase</fullName>
    </submittedName>
</protein>
<dbReference type="PANTHER" id="PTHR33336">
    <property type="entry name" value="QUINOL MONOOXYGENASE YGIN-RELATED"/>
    <property type="match status" value="1"/>
</dbReference>
<dbReference type="PROSITE" id="PS51725">
    <property type="entry name" value="ABM"/>
    <property type="match status" value="1"/>
</dbReference>
<dbReference type="PANTHER" id="PTHR33336:SF3">
    <property type="entry name" value="ABM DOMAIN-CONTAINING PROTEIN"/>
    <property type="match status" value="1"/>
</dbReference>
<dbReference type="SUPFAM" id="SSF54909">
    <property type="entry name" value="Dimeric alpha+beta barrel"/>
    <property type="match status" value="1"/>
</dbReference>
<sequence>MSKQLTVVAHLVARPHTIEETKKFLLSLIDATRAEPGCIDYDLHQDDDKPAEFTFYENWKNRAEWDKHMETPNLHEFARRAGELFAVPPQIRLMTMISK</sequence>
<keyword evidence="2" id="KW-0503">Monooxygenase</keyword>
<dbReference type="AlphaFoldDB" id="A0A2T4IMM5"/>
<evidence type="ECO:0000313" key="2">
    <source>
        <dbReference type="EMBL" id="PTE06855.1"/>
    </source>
</evidence>
<organism evidence="2 3">
    <name type="scientific">Mesorhizobium helmanticense</name>
    <dbReference type="NCBI Taxonomy" id="1776423"/>
    <lineage>
        <taxon>Bacteria</taxon>
        <taxon>Pseudomonadati</taxon>
        <taxon>Pseudomonadota</taxon>
        <taxon>Alphaproteobacteria</taxon>
        <taxon>Hyphomicrobiales</taxon>
        <taxon>Phyllobacteriaceae</taxon>
        <taxon>Mesorhizobium</taxon>
    </lineage>
</organism>
<dbReference type="OrthoDB" id="287932at2"/>
<reference evidence="2 3" key="1">
    <citation type="submission" date="2018-03" db="EMBL/GenBank/DDBJ databases">
        <title>Genome sequence of the symbiotic type strain Mesorhizobium helmanticense CSLC115NT isolated from Lotus corniculatus nodules.</title>
        <authorList>
            <person name="Sannazzaro A.I."/>
            <person name="Torres Tejerizo G.A."/>
            <person name="Dip D."/>
            <person name="Caballero M."/>
            <person name="Pistorio M."/>
            <person name="Estrella M.J."/>
        </authorList>
    </citation>
    <scope>NUCLEOTIDE SEQUENCE [LARGE SCALE GENOMIC DNA]</scope>
    <source>
        <strain evidence="2 3">CSLC115N</strain>
    </source>
</reference>
<dbReference type="InterPro" id="IPR050744">
    <property type="entry name" value="AI-2_Isomerase_LsrG"/>
</dbReference>
<keyword evidence="2" id="KW-0560">Oxidoreductase</keyword>
<dbReference type="Pfam" id="PF03992">
    <property type="entry name" value="ABM"/>
    <property type="match status" value="1"/>
</dbReference>
<keyword evidence="3" id="KW-1185">Reference proteome</keyword>
<dbReference type="GO" id="GO:0004497">
    <property type="term" value="F:monooxygenase activity"/>
    <property type="evidence" value="ECO:0007669"/>
    <property type="project" value="UniProtKB-KW"/>
</dbReference>
<comment type="caution">
    <text evidence="2">The sequence shown here is derived from an EMBL/GenBank/DDBJ whole genome shotgun (WGS) entry which is preliminary data.</text>
</comment>
<dbReference type="InterPro" id="IPR007138">
    <property type="entry name" value="ABM_dom"/>
</dbReference>
<dbReference type="InterPro" id="IPR011008">
    <property type="entry name" value="Dimeric_a/b-barrel"/>
</dbReference>
<dbReference type="RefSeq" id="WP_107652569.1">
    <property type="nucleotide sequence ID" value="NZ_PZJX01000057.1"/>
</dbReference>
<feature type="domain" description="ABM" evidence="1">
    <location>
        <begin position="5"/>
        <end position="94"/>
    </location>
</feature>
<evidence type="ECO:0000259" key="1">
    <source>
        <dbReference type="PROSITE" id="PS51725"/>
    </source>
</evidence>
<proteinExistence type="predicted"/>
<accession>A0A2T4IMM5</accession>
<name>A0A2T4IMM5_9HYPH</name>
<gene>
    <name evidence="2" type="ORF">C9427_29625</name>
</gene>
<evidence type="ECO:0000313" key="3">
    <source>
        <dbReference type="Proteomes" id="UP000240259"/>
    </source>
</evidence>
<dbReference type="Gene3D" id="3.30.70.100">
    <property type="match status" value="1"/>
</dbReference>
<dbReference type="Proteomes" id="UP000240259">
    <property type="component" value="Unassembled WGS sequence"/>
</dbReference>
<dbReference type="EMBL" id="PZJX01000057">
    <property type="protein sequence ID" value="PTE06855.1"/>
    <property type="molecule type" value="Genomic_DNA"/>
</dbReference>